<dbReference type="AlphaFoldDB" id="A0A485M089"/>
<accession>A0A485M089</accession>
<dbReference type="PANTHER" id="PTHR42731:SF1">
    <property type="entry name" value="RADICAL SAM DOMAIN PROTEIN"/>
    <property type="match status" value="1"/>
</dbReference>
<dbReference type="PANTHER" id="PTHR42731">
    <property type="entry name" value="SLL1084 PROTEIN"/>
    <property type="match status" value="1"/>
</dbReference>
<dbReference type="InterPro" id="IPR045784">
    <property type="entry name" value="Radical_SAM_N2"/>
</dbReference>
<dbReference type="SUPFAM" id="SSF102114">
    <property type="entry name" value="Radical SAM enzymes"/>
    <property type="match status" value="1"/>
</dbReference>
<dbReference type="SMART" id="SM00729">
    <property type="entry name" value="Elp3"/>
    <property type="match status" value="1"/>
</dbReference>
<dbReference type="GO" id="GO:0051536">
    <property type="term" value="F:iron-sulfur cluster binding"/>
    <property type="evidence" value="ECO:0007669"/>
    <property type="project" value="InterPro"/>
</dbReference>
<dbReference type="InterPro" id="IPR058240">
    <property type="entry name" value="rSAM_sf"/>
</dbReference>
<dbReference type="CDD" id="cd01335">
    <property type="entry name" value="Radical_SAM"/>
    <property type="match status" value="1"/>
</dbReference>
<sequence>MLFFGYNILYIVLKYLVIYVKVMEGKTELDFLEQILPLVKKPARYAGGEWNAVRKDWETVEYRVAFAFPDVYEVGMSHLGLQILYDIVNRRSDTLMERVFAPWTDMEEKMREGGLPLFALESRRPLLDFDMVAFTLQYEMSFSNVLNMLDLAGIPRDSGRRTDGFPLIVAGGPCAYNPEPLADFIDVFVIGEGEEAIGELLDVLIKLKRQNVSRQELLFESARLPGVYVPSLYRVFYHEGGRFSRIVPSLDGVPERITKRVVRNLDSAPFPERPIVPSTEVVHDRIMLEVFRGCTRGCRFCQAGILYRPVRERKPETVLKQAAGLVQSTGYEEISLTSLSTSDYSQVRKVVKSLLDKHACQGLGVSLPSLRADNFSVELAKEVQRVRRSSLTFAPEAGTQRLRDVINKGVKDEDLIEATGAAFREGWKAVKLYFMIGLPTETDEDLDGIVRLARAVLTLGRKAGVPRGRLRVTISASSFVPKAHTAFQWEPQTPLAELQRKQGYLSERLKEKGIVFNYHDAGLSFLEAAFARGDRRLGAVLARAVDLGCRFDGWSEHFQLDRWLEAFRLTGLDPEDYANRRYAYNDPLPWGHIETGVSRQYLVREHQRAIAGLATGDCRTESCPGCGVCTTLEVEPVFAGGD</sequence>
<protein>
    <submittedName>
        <fullName evidence="2">Radical SAM superfamily protein</fullName>
    </submittedName>
</protein>
<evidence type="ECO:0000313" key="2">
    <source>
        <dbReference type="EMBL" id="VFU15023.1"/>
    </source>
</evidence>
<dbReference type="Gene3D" id="3.80.30.20">
    <property type="entry name" value="tm_1862 like domain"/>
    <property type="match status" value="1"/>
</dbReference>
<dbReference type="InterPro" id="IPR023862">
    <property type="entry name" value="CHP03960_rSAM"/>
</dbReference>
<dbReference type="NCBIfam" id="TIGR03960">
    <property type="entry name" value="rSAM_fuse_unch"/>
    <property type="match status" value="1"/>
</dbReference>
<dbReference type="EMBL" id="CAADRN010000203">
    <property type="protein sequence ID" value="VFU15023.1"/>
    <property type="molecule type" value="Genomic_DNA"/>
</dbReference>
<dbReference type="InterPro" id="IPR006638">
    <property type="entry name" value="Elp3/MiaA/NifB-like_rSAM"/>
</dbReference>
<name>A0A485M089_9ZZZZ</name>
<dbReference type="InterPro" id="IPR023404">
    <property type="entry name" value="rSAM_horseshoe"/>
</dbReference>
<reference evidence="2" key="1">
    <citation type="submission" date="2019-03" db="EMBL/GenBank/DDBJ databases">
        <authorList>
            <person name="Hao L."/>
        </authorList>
    </citation>
    <scope>NUCLEOTIDE SEQUENCE</scope>
</reference>
<dbReference type="SFLD" id="SFLDG01082">
    <property type="entry name" value="B12-binding_domain_containing"/>
    <property type="match status" value="1"/>
</dbReference>
<dbReference type="SFLD" id="SFLDS00029">
    <property type="entry name" value="Radical_SAM"/>
    <property type="match status" value="1"/>
</dbReference>
<dbReference type="InterPro" id="IPR007197">
    <property type="entry name" value="rSAM"/>
</dbReference>
<dbReference type="Pfam" id="PF04055">
    <property type="entry name" value="Radical_SAM"/>
    <property type="match status" value="1"/>
</dbReference>
<proteinExistence type="predicted"/>
<dbReference type="PROSITE" id="PS51918">
    <property type="entry name" value="RADICAL_SAM"/>
    <property type="match status" value="1"/>
</dbReference>
<gene>
    <name evidence="2" type="ORF">SCFA_2810002</name>
</gene>
<organism evidence="2">
    <name type="scientific">anaerobic digester metagenome</name>
    <dbReference type="NCBI Taxonomy" id="1263854"/>
    <lineage>
        <taxon>unclassified sequences</taxon>
        <taxon>metagenomes</taxon>
        <taxon>ecological metagenomes</taxon>
    </lineage>
</organism>
<dbReference type="Pfam" id="PF19864">
    <property type="entry name" value="Radical_SAM_N2"/>
    <property type="match status" value="1"/>
</dbReference>
<evidence type="ECO:0000259" key="1">
    <source>
        <dbReference type="PROSITE" id="PS51918"/>
    </source>
</evidence>
<dbReference type="GO" id="GO:0003824">
    <property type="term" value="F:catalytic activity"/>
    <property type="evidence" value="ECO:0007669"/>
    <property type="project" value="InterPro"/>
</dbReference>
<feature type="domain" description="Radical SAM core" evidence="1">
    <location>
        <begin position="280"/>
        <end position="515"/>
    </location>
</feature>